<organism evidence="2 3">
    <name type="scientific">Candidatus Accumulibacter adjunctus</name>
    <dbReference type="NCBI Taxonomy" id="1454001"/>
    <lineage>
        <taxon>Bacteria</taxon>
        <taxon>Pseudomonadati</taxon>
        <taxon>Pseudomonadota</taxon>
        <taxon>Betaproteobacteria</taxon>
        <taxon>Candidatus Accumulibacter</taxon>
    </lineage>
</organism>
<accession>A0A011MN02</accession>
<reference evidence="2" key="1">
    <citation type="submission" date="2014-02" db="EMBL/GenBank/DDBJ databases">
        <title>Expanding our view of genomic diversity in Candidatus Accumulibacter clades.</title>
        <authorList>
            <person name="Skennerton C.T."/>
            <person name="Barr J.J."/>
            <person name="Slater F.R."/>
            <person name="Bond P.L."/>
            <person name="Tyson G.W."/>
        </authorList>
    </citation>
    <scope>NUCLEOTIDE SEQUENCE [LARGE SCALE GENOMIC DNA]</scope>
</reference>
<dbReference type="STRING" id="1454001.AW08_03851"/>
<dbReference type="PANTHER" id="PTHR37309">
    <property type="entry name" value="SLR0284 PROTEIN"/>
    <property type="match status" value="1"/>
</dbReference>
<dbReference type="PANTHER" id="PTHR37309:SF1">
    <property type="entry name" value="SLR0284 PROTEIN"/>
    <property type="match status" value="1"/>
</dbReference>
<feature type="transmembrane region" description="Helical" evidence="1">
    <location>
        <begin position="53"/>
        <end position="77"/>
    </location>
</feature>
<gene>
    <name evidence="2" type="ORF">AW08_03851</name>
</gene>
<evidence type="ECO:0000313" key="2">
    <source>
        <dbReference type="EMBL" id="EXI63901.1"/>
    </source>
</evidence>
<sequence>MRVLLIWLLNTCALLAVGYLMPSIEVASFGSALLAAAILALVNTWLRPLLILLTLPATLLTLGLFLFVLNGLMFWLAGSVFEGFVVGGFWPAFFGAILYSIFSSILSSLLPQPEGHEIAR</sequence>
<dbReference type="AlphaFoldDB" id="A0A011MN02"/>
<proteinExistence type="predicted"/>
<protein>
    <recommendedName>
        <fullName evidence="4">Phage holin family protein</fullName>
    </recommendedName>
</protein>
<keyword evidence="1" id="KW-0472">Membrane</keyword>
<keyword evidence="3" id="KW-1185">Reference proteome</keyword>
<dbReference type="Pfam" id="PF04020">
    <property type="entry name" value="Phage_holin_4_2"/>
    <property type="match status" value="1"/>
</dbReference>
<feature type="transmembrane region" description="Helical" evidence="1">
    <location>
        <begin position="28"/>
        <end position="46"/>
    </location>
</feature>
<dbReference type="PATRIC" id="fig|1454001.3.peg.3876"/>
<evidence type="ECO:0008006" key="4">
    <source>
        <dbReference type="Google" id="ProtNLM"/>
    </source>
</evidence>
<keyword evidence="1" id="KW-0812">Transmembrane</keyword>
<comment type="caution">
    <text evidence="2">The sequence shown here is derived from an EMBL/GenBank/DDBJ whole genome shotgun (WGS) entry which is preliminary data.</text>
</comment>
<dbReference type="EMBL" id="JFAX01000044">
    <property type="protein sequence ID" value="EXI63901.1"/>
    <property type="molecule type" value="Genomic_DNA"/>
</dbReference>
<keyword evidence="1" id="KW-1133">Transmembrane helix</keyword>
<evidence type="ECO:0000256" key="1">
    <source>
        <dbReference type="SAM" id="Phobius"/>
    </source>
</evidence>
<feature type="transmembrane region" description="Helical" evidence="1">
    <location>
        <begin position="89"/>
        <end position="110"/>
    </location>
</feature>
<name>A0A011MN02_9PROT</name>
<dbReference type="InterPro" id="IPR007165">
    <property type="entry name" value="Phage_holin_4_2"/>
</dbReference>
<dbReference type="Proteomes" id="UP000020218">
    <property type="component" value="Unassembled WGS sequence"/>
</dbReference>
<evidence type="ECO:0000313" key="3">
    <source>
        <dbReference type="Proteomes" id="UP000020218"/>
    </source>
</evidence>